<accession>A0AAN6Q4P6</accession>
<evidence type="ECO:0000313" key="2">
    <source>
        <dbReference type="Proteomes" id="UP001305647"/>
    </source>
</evidence>
<keyword evidence="2" id="KW-1185">Reference proteome</keyword>
<dbReference type="AlphaFoldDB" id="A0AAN6Q4P6"/>
<reference evidence="1" key="1">
    <citation type="journal article" date="2023" name="Mol. Phylogenet. Evol.">
        <title>Genome-scale phylogeny and comparative genomics of the fungal order Sordariales.</title>
        <authorList>
            <person name="Hensen N."/>
            <person name="Bonometti L."/>
            <person name="Westerberg I."/>
            <person name="Brannstrom I.O."/>
            <person name="Guillou S."/>
            <person name="Cros-Aarteil S."/>
            <person name="Calhoun S."/>
            <person name="Haridas S."/>
            <person name="Kuo A."/>
            <person name="Mondo S."/>
            <person name="Pangilinan J."/>
            <person name="Riley R."/>
            <person name="LaButti K."/>
            <person name="Andreopoulos B."/>
            <person name="Lipzen A."/>
            <person name="Chen C."/>
            <person name="Yan M."/>
            <person name="Daum C."/>
            <person name="Ng V."/>
            <person name="Clum A."/>
            <person name="Steindorff A."/>
            <person name="Ohm R.A."/>
            <person name="Martin F."/>
            <person name="Silar P."/>
            <person name="Natvig D.O."/>
            <person name="Lalanne C."/>
            <person name="Gautier V."/>
            <person name="Ament-Velasquez S.L."/>
            <person name="Kruys A."/>
            <person name="Hutchinson M.I."/>
            <person name="Powell A.J."/>
            <person name="Barry K."/>
            <person name="Miller A.N."/>
            <person name="Grigoriev I.V."/>
            <person name="Debuchy R."/>
            <person name="Gladieux P."/>
            <person name="Hiltunen Thoren M."/>
            <person name="Johannesson H."/>
        </authorList>
    </citation>
    <scope>NUCLEOTIDE SEQUENCE</scope>
    <source>
        <strain evidence="1">CBS 757.83</strain>
    </source>
</reference>
<evidence type="ECO:0000313" key="1">
    <source>
        <dbReference type="EMBL" id="KAK4102786.1"/>
    </source>
</evidence>
<comment type="caution">
    <text evidence="1">The sequence shown here is derived from an EMBL/GenBank/DDBJ whole genome shotgun (WGS) entry which is preliminary data.</text>
</comment>
<gene>
    <name evidence="1" type="ORF">N658DRAFT_323675</name>
</gene>
<proteinExistence type="predicted"/>
<name>A0AAN6Q4P6_9PEZI</name>
<reference evidence="1" key="2">
    <citation type="submission" date="2023-05" db="EMBL/GenBank/DDBJ databases">
        <authorList>
            <consortium name="Lawrence Berkeley National Laboratory"/>
            <person name="Steindorff A."/>
            <person name="Hensen N."/>
            <person name="Bonometti L."/>
            <person name="Westerberg I."/>
            <person name="Brannstrom I.O."/>
            <person name="Guillou S."/>
            <person name="Cros-Aarteil S."/>
            <person name="Calhoun S."/>
            <person name="Haridas S."/>
            <person name="Kuo A."/>
            <person name="Mondo S."/>
            <person name="Pangilinan J."/>
            <person name="Riley R."/>
            <person name="Labutti K."/>
            <person name="Andreopoulos B."/>
            <person name="Lipzen A."/>
            <person name="Chen C."/>
            <person name="Yanf M."/>
            <person name="Daum C."/>
            <person name="Ng V."/>
            <person name="Clum A."/>
            <person name="Ohm R."/>
            <person name="Martin F."/>
            <person name="Silar P."/>
            <person name="Natvig D."/>
            <person name="Lalanne C."/>
            <person name="Gautier V."/>
            <person name="Ament-Velasquez S.L."/>
            <person name="Kruys A."/>
            <person name="Hutchinson M.I."/>
            <person name="Powell A.J."/>
            <person name="Barry K."/>
            <person name="Miller A.N."/>
            <person name="Grigoriev I.V."/>
            <person name="Debuchy R."/>
            <person name="Gladieux P."/>
            <person name="Thoren M.H."/>
            <person name="Johannesson H."/>
        </authorList>
    </citation>
    <scope>NUCLEOTIDE SEQUENCE</scope>
    <source>
        <strain evidence="1">CBS 757.83</strain>
    </source>
</reference>
<protein>
    <submittedName>
        <fullName evidence="1">Uncharacterized protein</fullName>
    </submittedName>
</protein>
<dbReference type="EMBL" id="MU863630">
    <property type="protein sequence ID" value="KAK4102786.1"/>
    <property type="molecule type" value="Genomic_DNA"/>
</dbReference>
<organism evidence="1 2">
    <name type="scientific">Parathielavia hyrcaniae</name>
    <dbReference type="NCBI Taxonomy" id="113614"/>
    <lineage>
        <taxon>Eukaryota</taxon>
        <taxon>Fungi</taxon>
        <taxon>Dikarya</taxon>
        <taxon>Ascomycota</taxon>
        <taxon>Pezizomycotina</taxon>
        <taxon>Sordariomycetes</taxon>
        <taxon>Sordariomycetidae</taxon>
        <taxon>Sordariales</taxon>
        <taxon>Chaetomiaceae</taxon>
        <taxon>Parathielavia</taxon>
    </lineage>
</organism>
<sequence>MILGRARHLPGRLAGIEVRPKLRYLGIVKRRNRRMRPLETLGYQYRRASELVGLLSSMALPLPRWLAIEQQWCDVKDPSACEVTMRWGCDRDYCARLLGVPSPGALILDSPSQLSTTTNLSHGKSHSNIHQHELSRAPERALFLSWENLGGVTLPKLSTKQPASHSHGKMVYPCNQTVAMAD</sequence>
<dbReference type="Proteomes" id="UP001305647">
    <property type="component" value="Unassembled WGS sequence"/>
</dbReference>